<dbReference type="AlphaFoldDB" id="A0A1X7LLW1"/>
<keyword evidence="4" id="KW-1185">Reference proteome</keyword>
<protein>
    <submittedName>
        <fullName evidence="3">Transposase</fullName>
    </submittedName>
</protein>
<evidence type="ECO:0000313" key="4">
    <source>
        <dbReference type="Proteomes" id="UP000193804"/>
    </source>
</evidence>
<dbReference type="InterPro" id="IPR003346">
    <property type="entry name" value="Transposase_20"/>
</dbReference>
<evidence type="ECO:0000259" key="1">
    <source>
        <dbReference type="Pfam" id="PF01548"/>
    </source>
</evidence>
<dbReference type="PANTHER" id="PTHR33055">
    <property type="entry name" value="TRANSPOSASE FOR INSERTION SEQUENCE ELEMENT IS1111A"/>
    <property type="match status" value="1"/>
</dbReference>
<dbReference type="InterPro" id="IPR047650">
    <property type="entry name" value="Transpos_IS110"/>
</dbReference>
<dbReference type="Pfam" id="PF01548">
    <property type="entry name" value="DEDD_Tnp_IS110"/>
    <property type="match status" value="1"/>
</dbReference>
<dbReference type="InterPro" id="IPR002525">
    <property type="entry name" value="Transp_IS110-like_N"/>
</dbReference>
<feature type="domain" description="Transposase IS110-like N-terminal" evidence="1">
    <location>
        <begin position="27"/>
        <end position="171"/>
    </location>
</feature>
<gene>
    <name evidence="3" type="ORF">SAMN05661096_04119</name>
</gene>
<name>A0A1X7LLW1_9BACT</name>
<evidence type="ECO:0000313" key="3">
    <source>
        <dbReference type="EMBL" id="SMG54139.1"/>
    </source>
</evidence>
<dbReference type="OrthoDB" id="964423at2"/>
<dbReference type="Proteomes" id="UP000193804">
    <property type="component" value="Unassembled WGS sequence"/>
</dbReference>
<dbReference type="GO" id="GO:0004803">
    <property type="term" value="F:transposase activity"/>
    <property type="evidence" value="ECO:0007669"/>
    <property type="project" value="InterPro"/>
</dbReference>
<organism evidence="3 4">
    <name type="scientific">Marivirga sericea</name>
    <dbReference type="NCBI Taxonomy" id="1028"/>
    <lineage>
        <taxon>Bacteria</taxon>
        <taxon>Pseudomonadati</taxon>
        <taxon>Bacteroidota</taxon>
        <taxon>Cytophagia</taxon>
        <taxon>Cytophagales</taxon>
        <taxon>Marivirgaceae</taxon>
        <taxon>Marivirga</taxon>
    </lineage>
</organism>
<dbReference type="Pfam" id="PF02371">
    <property type="entry name" value="Transposase_20"/>
    <property type="match status" value="1"/>
</dbReference>
<accession>A0A1X7LLW1</accession>
<dbReference type="GO" id="GO:0003677">
    <property type="term" value="F:DNA binding"/>
    <property type="evidence" value="ECO:0007669"/>
    <property type="project" value="InterPro"/>
</dbReference>
<sequence>MRTKLKRKEQGLMKTKVNDFSGMNIYAGIDVHKKSWSVTTLVDEQEHRTFNQPPSAETLYKYLSKHFKGAHYQSAYEAGFCGYGHHRQLLELGIDNIVINPADVPTTGKDKAGKNDKVDSRKIAKGLRNGSLTGIHIFDESDQDLRSFARMRHNMQKDLRKAKQRIKVFLNFNTITIPAHLDDDNWSKAYEAWLEDEVPFPTENARTAFGFMLSNYHYQKQQVRQISKELRAYFRKYHKQDYFLLRTIPGIGPLSAIALISELGDINRFTNINKLSSYVGLLPLTNNSGEIERVGGMSYRCNNYLRTILVEASWQAIRKDPAMLLYYKKHAAKGNGKRAIVKVAAKLLNRIRYVLKNKQEYVLGVVA</sequence>
<dbReference type="NCBIfam" id="NF033542">
    <property type="entry name" value="transpos_IS110"/>
    <property type="match status" value="1"/>
</dbReference>
<dbReference type="PANTHER" id="PTHR33055:SF3">
    <property type="entry name" value="PUTATIVE TRANSPOSASE FOR IS117-RELATED"/>
    <property type="match status" value="1"/>
</dbReference>
<evidence type="ECO:0000259" key="2">
    <source>
        <dbReference type="Pfam" id="PF02371"/>
    </source>
</evidence>
<proteinExistence type="predicted"/>
<dbReference type="RefSeq" id="WP_139828126.1">
    <property type="nucleotide sequence ID" value="NZ_FXAW01000020.1"/>
</dbReference>
<dbReference type="EMBL" id="FXAW01000020">
    <property type="protein sequence ID" value="SMG54139.1"/>
    <property type="molecule type" value="Genomic_DNA"/>
</dbReference>
<dbReference type="GO" id="GO:0006313">
    <property type="term" value="P:DNA transposition"/>
    <property type="evidence" value="ECO:0007669"/>
    <property type="project" value="InterPro"/>
</dbReference>
<reference evidence="4" key="1">
    <citation type="submission" date="2017-04" db="EMBL/GenBank/DDBJ databases">
        <authorList>
            <person name="Varghese N."/>
            <person name="Submissions S."/>
        </authorList>
    </citation>
    <scope>NUCLEOTIDE SEQUENCE [LARGE SCALE GENOMIC DNA]</scope>
    <source>
        <strain evidence="4">DSM 4125</strain>
    </source>
</reference>
<feature type="domain" description="Transposase IS116/IS110/IS902 C-terminal" evidence="2">
    <location>
        <begin position="244"/>
        <end position="328"/>
    </location>
</feature>